<evidence type="ECO:0000259" key="8">
    <source>
        <dbReference type="Pfam" id="PF13145"/>
    </source>
</evidence>
<dbReference type="GO" id="GO:0016853">
    <property type="term" value="F:isomerase activity"/>
    <property type="evidence" value="ECO:0007669"/>
    <property type="project" value="UniProtKB-KW"/>
</dbReference>
<evidence type="ECO:0000256" key="4">
    <source>
        <dbReference type="ARBA" id="ARBA00022729"/>
    </source>
</evidence>
<proteinExistence type="inferred from homology"/>
<accession>A0ABS5GFI8</accession>
<dbReference type="PANTHER" id="PTHR47245:SF1">
    <property type="entry name" value="FOLDASE PROTEIN PRSA"/>
    <property type="match status" value="1"/>
</dbReference>
<feature type="region of interest" description="Disordered" evidence="7">
    <location>
        <begin position="1"/>
        <end position="25"/>
    </location>
</feature>
<dbReference type="InterPro" id="IPR050245">
    <property type="entry name" value="PrsA_foldase"/>
</dbReference>
<dbReference type="Pfam" id="PF13145">
    <property type="entry name" value="Rotamase_2"/>
    <property type="match status" value="1"/>
</dbReference>
<sequence>MSNAAQTFEGASAHANPRDGHSALPAPARSWGTALRALAREPLLHFLALGGLIFAADAILHPPAKDEKVITVTKALRQSFIDTFDEDKQRTPSEAELQKMVEAWVASEILYREGKALGVDRGDEMIRDRVAFKLQYLIFDQVRVPKPSEEQLRAWFTENHARFDEPERVSFLITPPSDEATAKRHLDDIREQRESEELRDQTRAILDRPVPSLSAAFGDQFGEGLLKLPTQQWTVLQSKDGWHVVRLDARTPGAPAKFEDLRDDAAKIWHTEETRKQAWEAVSRLKANYTIRYEP</sequence>
<evidence type="ECO:0000256" key="3">
    <source>
        <dbReference type="ARBA" id="ARBA00013194"/>
    </source>
</evidence>
<evidence type="ECO:0000313" key="9">
    <source>
        <dbReference type="EMBL" id="MBR1139794.1"/>
    </source>
</evidence>
<evidence type="ECO:0000313" key="10">
    <source>
        <dbReference type="Proteomes" id="UP001314635"/>
    </source>
</evidence>
<dbReference type="EC" id="5.2.1.8" evidence="3"/>
<name>A0ABS5GFI8_9BRAD</name>
<keyword evidence="10" id="KW-1185">Reference proteome</keyword>
<comment type="similarity">
    <text evidence="2">Belongs to the PpiC/parvulin rotamase family.</text>
</comment>
<keyword evidence="5" id="KW-0697">Rotamase</keyword>
<dbReference type="Proteomes" id="UP001314635">
    <property type="component" value="Unassembled WGS sequence"/>
</dbReference>
<comment type="catalytic activity">
    <reaction evidence="1">
        <text>[protein]-peptidylproline (omega=180) = [protein]-peptidylproline (omega=0)</text>
        <dbReference type="Rhea" id="RHEA:16237"/>
        <dbReference type="Rhea" id="RHEA-COMP:10747"/>
        <dbReference type="Rhea" id="RHEA-COMP:10748"/>
        <dbReference type="ChEBI" id="CHEBI:83833"/>
        <dbReference type="ChEBI" id="CHEBI:83834"/>
        <dbReference type="EC" id="5.2.1.8"/>
    </reaction>
</comment>
<comment type="caution">
    <text evidence="9">The sequence shown here is derived from an EMBL/GenBank/DDBJ whole genome shotgun (WGS) entry which is preliminary data.</text>
</comment>
<evidence type="ECO:0000256" key="2">
    <source>
        <dbReference type="ARBA" id="ARBA00007656"/>
    </source>
</evidence>
<protein>
    <recommendedName>
        <fullName evidence="3">peptidylprolyl isomerase</fullName>
        <ecNumber evidence="3">5.2.1.8</ecNumber>
    </recommendedName>
</protein>
<gene>
    <name evidence="9" type="ORF">JQ619_28970</name>
</gene>
<dbReference type="InterPro" id="IPR000297">
    <property type="entry name" value="PPIase_PpiC"/>
</dbReference>
<organism evidence="9 10">
    <name type="scientific">Bradyrhizobium denitrificans</name>
    <dbReference type="NCBI Taxonomy" id="2734912"/>
    <lineage>
        <taxon>Bacteria</taxon>
        <taxon>Pseudomonadati</taxon>
        <taxon>Pseudomonadota</taxon>
        <taxon>Alphaproteobacteria</taxon>
        <taxon>Hyphomicrobiales</taxon>
        <taxon>Nitrobacteraceae</taxon>
        <taxon>Bradyrhizobium</taxon>
    </lineage>
</organism>
<dbReference type="EMBL" id="JAFCLK010000033">
    <property type="protein sequence ID" value="MBR1139794.1"/>
    <property type="molecule type" value="Genomic_DNA"/>
</dbReference>
<evidence type="ECO:0000256" key="7">
    <source>
        <dbReference type="SAM" id="MobiDB-lite"/>
    </source>
</evidence>
<keyword evidence="6 9" id="KW-0413">Isomerase</keyword>
<dbReference type="PANTHER" id="PTHR47245">
    <property type="entry name" value="PEPTIDYLPROLYL ISOMERASE"/>
    <property type="match status" value="1"/>
</dbReference>
<evidence type="ECO:0000256" key="6">
    <source>
        <dbReference type="ARBA" id="ARBA00023235"/>
    </source>
</evidence>
<reference evidence="10" key="1">
    <citation type="journal article" date="2021" name="ISME J.">
        <title>Evolutionary origin and ecological implication of a unique nif island in free-living Bradyrhizobium lineages.</title>
        <authorList>
            <person name="Tao J."/>
        </authorList>
    </citation>
    <scope>NUCLEOTIDE SEQUENCE [LARGE SCALE GENOMIC DNA]</scope>
    <source>
        <strain evidence="10">SZCCT0094</strain>
    </source>
</reference>
<feature type="domain" description="PpiC" evidence="8">
    <location>
        <begin position="147"/>
        <end position="263"/>
    </location>
</feature>
<keyword evidence="4" id="KW-0732">Signal</keyword>
<evidence type="ECO:0000256" key="5">
    <source>
        <dbReference type="ARBA" id="ARBA00023110"/>
    </source>
</evidence>
<evidence type="ECO:0000256" key="1">
    <source>
        <dbReference type="ARBA" id="ARBA00000971"/>
    </source>
</evidence>